<dbReference type="GO" id="GO:0005789">
    <property type="term" value="C:endoplasmic reticulum membrane"/>
    <property type="evidence" value="ECO:0007669"/>
    <property type="project" value="UniProtKB-SubCell"/>
</dbReference>
<dbReference type="Gene3D" id="1.50.10.10">
    <property type="match status" value="1"/>
</dbReference>
<evidence type="ECO:0000256" key="11">
    <source>
        <dbReference type="ARBA" id="ARBA00038888"/>
    </source>
</evidence>
<dbReference type="EC" id="3.2.1.106" evidence="11"/>
<keyword evidence="7" id="KW-1133">Transmembrane helix</keyword>
<evidence type="ECO:0000256" key="2">
    <source>
        <dbReference type="ARBA" id="ARBA00010833"/>
    </source>
</evidence>
<dbReference type="AlphaFoldDB" id="A0A915KYX9"/>
<dbReference type="Pfam" id="PF03200">
    <property type="entry name" value="Glyco_hydro_63"/>
    <property type="match status" value="1"/>
</dbReference>
<comment type="similarity">
    <text evidence="2">Belongs to the glycosyl hydrolase 63 family.</text>
</comment>
<evidence type="ECO:0000256" key="1">
    <source>
        <dbReference type="ARBA" id="ARBA00004648"/>
    </source>
</evidence>
<dbReference type="GO" id="GO:0009311">
    <property type="term" value="P:oligosaccharide metabolic process"/>
    <property type="evidence" value="ECO:0007669"/>
    <property type="project" value="InterPro"/>
</dbReference>
<dbReference type="GO" id="GO:0006487">
    <property type="term" value="P:protein N-linked glycosylation"/>
    <property type="evidence" value="ECO:0007669"/>
    <property type="project" value="TreeGrafter"/>
</dbReference>
<evidence type="ECO:0000256" key="5">
    <source>
        <dbReference type="ARBA" id="ARBA00022824"/>
    </source>
</evidence>
<keyword evidence="10" id="KW-0326">Glycosidase</keyword>
<evidence type="ECO:0000256" key="3">
    <source>
        <dbReference type="ARBA" id="ARBA00022692"/>
    </source>
</evidence>
<keyword evidence="4" id="KW-0378">Hydrolase</keyword>
<keyword evidence="13" id="KW-1185">Reference proteome</keyword>
<evidence type="ECO:0000256" key="6">
    <source>
        <dbReference type="ARBA" id="ARBA00022968"/>
    </source>
</evidence>
<evidence type="ECO:0000259" key="12">
    <source>
        <dbReference type="Pfam" id="PF03200"/>
    </source>
</evidence>
<dbReference type="OMA" id="YDNMANG"/>
<dbReference type="InterPro" id="IPR012341">
    <property type="entry name" value="6hp_glycosidase-like_sf"/>
</dbReference>
<accession>A0A915KYX9</accession>
<dbReference type="PANTHER" id="PTHR10412">
    <property type="entry name" value="MANNOSYL-OLIGOSACCHARIDE GLUCOSIDASE"/>
    <property type="match status" value="1"/>
</dbReference>
<keyword evidence="3" id="KW-0812">Transmembrane</keyword>
<feature type="domain" description="Glycosyl hydrolase family 63 C-terminal" evidence="12">
    <location>
        <begin position="2"/>
        <end position="181"/>
    </location>
</feature>
<sequence length="200" mass="23127">MLNDENHLNMFHWSQKRGRYCDYGFHTKNTKLERAPLEPLADGSPNPASPHMRRVVSVEPKLRLVSDTFGYVSLFPLFLRLIPYNSPKLGTVLGSLKDEDLLWTPYGLRSLAITSPLYGVRNTEHDPPYWRGAIWINMNYLALSSLHYYSRLDGPHRQTAFEIYASLRNNLITNIVKEYKHVENQSTVLFSLFAGSLIQW</sequence>
<evidence type="ECO:0000256" key="8">
    <source>
        <dbReference type="ARBA" id="ARBA00023136"/>
    </source>
</evidence>
<dbReference type="InterPro" id="IPR031335">
    <property type="entry name" value="Glyco_hydro_63_C"/>
</dbReference>
<dbReference type="InterPro" id="IPR004888">
    <property type="entry name" value="Glycoside_hydrolase_63"/>
</dbReference>
<comment type="subcellular location">
    <subcellularLocation>
        <location evidence="1">Endoplasmic reticulum membrane</location>
        <topology evidence="1">Single-pass type II membrane protein</topology>
    </subcellularLocation>
</comment>
<keyword evidence="6" id="KW-0735">Signal-anchor</keyword>
<dbReference type="PANTHER" id="PTHR10412:SF11">
    <property type="entry name" value="MANNOSYL-OLIGOSACCHARIDE GLUCOSIDASE"/>
    <property type="match status" value="1"/>
</dbReference>
<evidence type="ECO:0000313" key="13">
    <source>
        <dbReference type="Proteomes" id="UP000887565"/>
    </source>
</evidence>
<name>A0A915KYX9_ROMCU</name>
<keyword evidence="9" id="KW-0325">Glycoprotein</keyword>
<keyword evidence="8" id="KW-0472">Membrane</keyword>
<keyword evidence="5" id="KW-0256">Endoplasmic reticulum</keyword>
<proteinExistence type="inferred from homology"/>
<protein>
    <recommendedName>
        <fullName evidence="11">mannosyl-oligosaccharide glucosidase</fullName>
        <ecNumber evidence="11">3.2.1.106</ecNumber>
    </recommendedName>
</protein>
<organism evidence="13 14">
    <name type="scientific">Romanomermis culicivorax</name>
    <name type="common">Nematode worm</name>
    <dbReference type="NCBI Taxonomy" id="13658"/>
    <lineage>
        <taxon>Eukaryota</taxon>
        <taxon>Metazoa</taxon>
        <taxon>Ecdysozoa</taxon>
        <taxon>Nematoda</taxon>
        <taxon>Enoplea</taxon>
        <taxon>Dorylaimia</taxon>
        <taxon>Mermithida</taxon>
        <taxon>Mermithoidea</taxon>
        <taxon>Mermithidae</taxon>
        <taxon>Romanomermis</taxon>
    </lineage>
</organism>
<evidence type="ECO:0000256" key="9">
    <source>
        <dbReference type="ARBA" id="ARBA00023180"/>
    </source>
</evidence>
<dbReference type="WBParaSite" id="nRc.2.0.1.t42702-RA">
    <property type="protein sequence ID" value="nRc.2.0.1.t42702-RA"/>
    <property type="gene ID" value="nRc.2.0.1.g42702"/>
</dbReference>
<dbReference type="GO" id="GO:0004573">
    <property type="term" value="F:Glc3Man9GlcNAc2 oligosaccharide glucosidase activity"/>
    <property type="evidence" value="ECO:0007669"/>
    <property type="project" value="UniProtKB-EC"/>
</dbReference>
<dbReference type="Proteomes" id="UP000887565">
    <property type="component" value="Unplaced"/>
</dbReference>
<evidence type="ECO:0000256" key="7">
    <source>
        <dbReference type="ARBA" id="ARBA00022989"/>
    </source>
</evidence>
<reference evidence="14" key="1">
    <citation type="submission" date="2022-11" db="UniProtKB">
        <authorList>
            <consortium name="WormBaseParasite"/>
        </authorList>
    </citation>
    <scope>IDENTIFICATION</scope>
</reference>
<dbReference type="SUPFAM" id="SSF48208">
    <property type="entry name" value="Six-hairpin glycosidases"/>
    <property type="match status" value="1"/>
</dbReference>
<dbReference type="InterPro" id="IPR008928">
    <property type="entry name" value="6-hairpin_glycosidase_sf"/>
</dbReference>
<evidence type="ECO:0000313" key="14">
    <source>
        <dbReference type="WBParaSite" id="nRc.2.0.1.t42702-RA"/>
    </source>
</evidence>
<evidence type="ECO:0000256" key="4">
    <source>
        <dbReference type="ARBA" id="ARBA00022801"/>
    </source>
</evidence>
<evidence type="ECO:0000256" key="10">
    <source>
        <dbReference type="ARBA" id="ARBA00023295"/>
    </source>
</evidence>